<dbReference type="PROSITE" id="PS50011">
    <property type="entry name" value="PROTEIN_KINASE_DOM"/>
    <property type="match status" value="1"/>
</dbReference>
<dbReference type="Proteomes" id="UP000076842">
    <property type="component" value="Unassembled WGS sequence"/>
</dbReference>
<dbReference type="Pfam" id="PF07714">
    <property type="entry name" value="PK_Tyr_Ser-Thr"/>
    <property type="match status" value="1"/>
</dbReference>
<evidence type="ECO:0000313" key="3">
    <source>
        <dbReference type="Proteomes" id="UP000076842"/>
    </source>
</evidence>
<dbReference type="AlphaFoldDB" id="A0A165G2M2"/>
<dbReference type="InterPro" id="IPR000719">
    <property type="entry name" value="Prot_kinase_dom"/>
</dbReference>
<gene>
    <name evidence="2" type="ORF">CALCODRAFT_275598</name>
</gene>
<dbReference type="Gene3D" id="1.10.510.10">
    <property type="entry name" value="Transferase(Phosphotransferase) domain 1"/>
    <property type="match status" value="1"/>
</dbReference>
<dbReference type="PANTHER" id="PTHR44329">
    <property type="entry name" value="SERINE/THREONINE-PROTEIN KINASE TNNI3K-RELATED"/>
    <property type="match status" value="1"/>
</dbReference>
<dbReference type="GO" id="GO:0005524">
    <property type="term" value="F:ATP binding"/>
    <property type="evidence" value="ECO:0007669"/>
    <property type="project" value="InterPro"/>
</dbReference>
<reference evidence="2 3" key="1">
    <citation type="journal article" date="2016" name="Mol. Biol. Evol.">
        <title>Comparative Genomics of Early-Diverging Mushroom-Forming Fungi Provides Insights into the Origins of Lignocellulose Decay Capabilities.</title>
        <authorList>
            <person name="Nagy L.G."/>
            <person name="Riley R."/>
            <person name="Tritt A."/>
            <person name="Adam C."/>
            <person name="Daum C."/>
            <person name="Floudas D."/>
            <person name="Sun H."/>
            <person name="Yadav J.S."/>
            <person name="Pangilinan J."/>
            <person name="Larsson K.H."/>
            <person name="Matsuura K."/>
            <person name="Barry K."/>
            <person name="Labutti K."/>
            <person name="Kuo R."/>
            <person name="Ohm R.A."/>
            <person name="Bhattacharya S.S."/>
            <person name="Shirouzu T."/>
            <person name="Yoshinaga Y."/>
            <person name="Martin F.M."/>
            <person name="Grigoriev I.V."/>
            <person name="Hibbett D.S."/>
        </authorList>
    </citation>
    <scope>NUCLEOTIDE SEQUENCE [LARGE SCALE GENOMIC DNA]</scope>
    <source>
        <strain evidence="2 3">HHB12733</strain>
    </source>
</reference>
<proteinExistence type="predicted"/>
<sequence length="216" mass="24180">MDNGNVMQYMASHTDADKAQIVLGITCGLQYLHSQTPPVVHGRLKGSNVLISETGASILCDYGQARFPDEMPTLRTDFAPEWVRWSAPEHFAVTSANRGMEYDTVRLPSSDIFSLGMTIYEMLSGNEPFAGKKSRATRDAIQDGERPDIPQEWRRDERNLGIIHLMEECWSHQPEQRPNSGQALDLLKSAVECQSTAKHYSIRALQGTPRSCRPST</sequence>
<dbReference type="InterPro" id="IPR001245">
    <property type="entry name" value="Ser-Thr/Tyr_kinase_cat_dom"/>
</dbReference>
<protein>
    <submittedName>
        <fullName evidence="2">Kinase-like protein</fullName>
    </submittedName>
</protein>
<dbReference type="InterPro" id="IPR011009">
    <property type="entry name" value="Kinase-like_dom_sf"/>
</dbReference>
<dbReference type="SUPFAM" id="SSF56112">
    <property type="entry name" value="Protein kinase-like (PK-like)"/>
    <property type="match status" value="1"/>
</dbReference>
<dbReference type="InParanoid" id="A0A165G2M2"/>
<accession>A0A165G2M2</accession>
<evidence type="ECO:0000313" key="2">
    <source>
        <dbReference type="EMBL" id="KZT57521.1"/>
    </source>
</evidence>
<name>A0A165G2M2_9BASI</name>
<keyword evidence="2" id="KW-0418">Kinase</keyword>
<keyword evidence="2" id="KW-0808">Transferase</keyword>
<dbReference type="STRING" id="1353952.A0A165G2M2"/>
<organism evidence="2 3">
    <name type="scientific">Calocera cornea HHB12733</name>
    <dbReference type="NCBI Taxonomy" id="1353952"/>
    <lineage>
        <taxon>Eukaryota</taxon>
        <taxon>Fungi</taxon>
        <taxon>Dikarya</taxon>
        <taxon>Basidiomycota</taxon>
        <taxon>Agaricomycotina</taxon>
        <taxon>Dacrymycetes</taxon>
        <taxon>Dacrymycetales</taxon>
        <taxon>Dacrymycetaceae</taxon>
        <taxon>Calocera</taxon>
    </lineage>
</organism>
<dbReference type="InterPro" id="IPR051681">
    <property type="entry name" value="Ser/Thr_Kinases-Pseudokinases"/>
</dbReference>
<evidence type="ECO:0000259" key="1">
    <source>
        <dbReference type="PROSITE" id="PS50011"/>
    </source>
</evidence>
<feature type="domain" description="Protein kinase" evidence="1">
    <location>
        <begin position="1"/>
        <end position="202"/>
    </location>
</feature>
<dbReference type="EMBL" id="KV423962">
    <property type="protein sequence ID" value="KZT57521.1"/>
    <property type="molecule type" value="Genomic_DNA"/>
</dbReference>
<dbReference type="GO" id="GO:0004674">
    <property type="term" value="F:protein serine/threonine kinase activity"/>
    <property type="evidence" value="ECO:0007669"/>
    <property type="project" value="TreeGrafter"/>
</dbReference>
<keyword evidence="3" id="KW-1185">Reference proteome</keyword>
<dbReference type="OrthoDB" id="4062651at2759"/>